<protein>
    <submittedName>
        <fullName evidence="2">Peptidoglycan DD-metalloendopeptidase family protein</fullName>
    </submittedName>
</protein>
<dbReference type="PANTHER" id="PTHR21666:SF270">
    <property type="entry name" value="MUREIN HYDROLASE ACTIVATOR ENVC"/>
    <property type="match status" value="1"/>
</dbReference>
<dbReference type="InterPro" id="IPR011055">
    <property type="entry name" value="Dup_hybrid_motif"/>
</dbReference>
<dbReference type="CDD" id="cd12797">
    <property type="entry name" value="M23_peptidase"/>
    <property type="match status" value="1"/>
</dbReference>
<dbReference type="Proteomes" id="UP001174839">
    <property type="component" value="Unassembled WGS sequence"/>
</dbReference>
<keyword evidence="3" id="KW-1185">Reference proteome</keyword>
<dbReference type="SUPFAM" id="SSF51261">
    <property type="entry name" value="Duplicated hybrid motif"/>
    <property type="match status" value="1"/>
</dbReference>
<dbReference type="InterPro" id="IPR050570">
    <property type="entry name" value="Cell_wall_metabolism_enzyme"/>
</dbReference>
<feature type="domain" description="M23ase beta-sheet core" evidence="1">
    <location>
        <begin position="81"/>
        <end position="179"/>
    </location>
</feature>
<gene>
    <name evidence="2" type="ORF">QU605_04770</name>
</gene>
<sequence>MKSHPILDPRYDFSEYCRVDLSVTNPELGDALKDAQSCQSFLDGILRRNQKEIAFGGYLEHRGLYDGFRHFNANPSEKREYHLGLDLWAPAGTSVHTPWAGRLHSWANREIPGDYGPVVILEHEIQGETLYSLFGHLSTATLEGLYPGKVFLAGERFGFLGNPHENGGYAPHVHFQLIRELEGSQGDYPGVCSLDHLEYYRENCPNPLEVLGYGI</sequence>
<dbReference type="RefSeq" id="WP_289724135.1">
    <property type="nucleotide sequence ID" value="NZ_JAUDUY010000002.1"/>
</dbReference>
<name>A0ABT7WCW3_9FLAO</name>
<accession>A0ABT7WCW3</accession>
<evidence type="ECO:0000313" key="3">
    <source>
        <dbReference type="Proteomes" id="UP001174839"/>
    </source>
</evidence>
<dbReference type="PANTHER" id="PTHR21666">
    <property type="entry name" value="PEPTIDASE-RELATED"/>
    <property type="match status" value="1"/>
</dbReference>
<dbReference type="InterPro" id="IPR016047">
    <property type="entry name" value="M23ase_b-sheet_dom"/>
</dbReference>
<evidence type="ECO:0000259" key="1">
    <source>
        <dbReference type="Pfam" id="PF01551"/>
    </source>
</evidence>
<organism evidence="2 3">
    <name type="scientific">Robiginitalea aurantiaca</name>
    <dbReference type="NCBI Taxonomy" id="3056915"/>
    <lineage>
        <taxon>Bacteria</taxon>
        <taxon>Pseudomonadati</taxon>
        <taxon>Bacteroidota</taxon>
        <taxon>Flavobacteriia</taxon>
        <taxon>Flavobacteriales</taxon>
        <taxon>Flavobacteriaceae</taxon>
        <taxon>Robiginitalea</taxon>
    </lineage>
</organism>
<comment type="caution">
    <text evidence="2">The sequence shown here is derived from an EMBL/GenBank/DDBJ whole genome shotgun (WGS) entry which is preliminary data.</text>
</comment>
<evidence type="ECO:0000313" key="2">
    <source>
        <dbReference type="EMBL" id="MDM9630769.1"/>
    </source>
</evidence>
<reference evidence="2" key="1">
    <citation type="submission" date="2023-06" db="EMBL/GenBank/DDBJ databases">
        <title>Robiginitalea aurantiacus sp. nov. and Algoriphagus sediminis sp. nov., isolated from coastal sediment.</title>
        <authorList>
            <person name="Zhou Z.Y."/>
            <person name="An J."/>
            <person name="Jia Y.W."/>
            <person name="Du Z.J."/>
        </authorList>
    </citation>
    <scope>NUCLEOTIDE SEQUENCE</scope>
    <source>
        <strain evidence="2">M39</strain>
    </source>
</reference>
<proteinExistence type="predicted"/>
<dbReference type="EMBL" id="JAUDUY010000002">
    <property type="protein sequence ID" value="MDM9630769.1"/>
    <property type="molecule type" value="Genomic_DNA"/>
</dbReference>
<dbReference type="Pfam" id="PF01551">
    <property type="entry name" value="Peptidase_M23"/>
    <property type="match status" value="1"/>
</dbReference>
<dbReference type="Gene3D" id="2.70.70.10">
    <property type="entry name" value="Glucose Permease (Domain IIA)"/>
    <property type="match status" value="1"/>
</dbReference>